<dbReference type="OrthoDB" id="6592091at2"/>
<sequence>MLSVLTGLASLAVDLGPAAIRGVAHLFGGSDTAEKVASAVEKADAVLGLSKDAKQIAVTRELQNLPPEAMIELERIKVELEKQITRRQELELTDKQTEHHETQETVRAGDKATDEYVRHTRPLQARQSFWAGTIYIFGMSLAKAFGFSADGPDVSIALTLFALAFSYHGLRSLDGFAPYSKSSGDKVTGAIANVIKGRK</sequence>
<proteinExistence type="predicted"/>
<gene>
    <name evidence="1" type="ORF">A8139_00010</name>
    <name evidence="2" type="ORF">A8139_00795</name>
</gene>
<dbReference type="EMBL" id="CP016181">
    <property type="protein sequence ID" value="AWX98546.1"/>
    <property type="molecule type" value="Genomic_DNA"/>
</dbReference>
<dbReference type="RefSeq" id="WP_112134615.1">
    <property type="nucleotide sequence ID" value="NZ_CP016181.1"/>
</dbReference>
<protein>
    <submittedName>
        <fullName evidence="1">Uncharacterized protein</fullName>
    </submittedName>
</protein>
<evidence type="ECO:0000313" key="2">
    <source>
        <dbReference type="EMBL" id="AWX98690.1"/>
    </source>
</evidence>
<dbReference type="AlphaFoldDB" id="A0A2Z4PM17"/>
<evidence type="ECO:0000313" key="3">
    <source>
        <dbReference type="Proteomes" id="UP000249898"/>
    </source>
</evidence>
<dbReference type="EMBL" id="CP016181">
    <property type="protein sequence ID" value="AWX98690.1"/>
    <property type="molecule type" value="Genomic_DNA"/>
</dbReference>
<accession>A0A2Z4PM17</accession>
<reference evidence="1 3" key="1">
    <citation type="submission" date="2016-06" db="EMBL/GenBank/DDBJ databases">
        <title>The sequenced genome of the ice-adhering bacterium Marinomonas primoryensis, from Antarctica.</title>
        <authorList>
            <person name="Graham L."/>
            <person name="Vance T.D.R."/>
            <person name="Davies P.L."/>
        </authorList>
    </citation>
    <scope>NUCLEOTIDE SEQUENCE [LARGE SCALE GENOMIC DNA]</scope>
    <source>
        <strain evidence="1 3">AceL</strain>
    </source>
</reference>
<name>A0A2Z4PM17_9GAMM</name>
<organism evidence="1 3">
    <name type="scientific">Marinomonas primoryensis</name>
    <dbReference type="NCBI Taxonomy" id="178399"/>
    <lineage>
        <taxon>Bacteria</taxon>
        <taxon>Pseudomonadati</taxon>
        <taxon>Pseudomonadota</taxon>
        <taxon>Gammaproteobacteria</taxon>
        <taxon>Oceanospirillales</taxon>
        <taxon>Oceanospirillaceae</taxon>
        <taxon>Marinomonas</taxon>
    </lineage>
</organism>
<dbReference type="Proteomes" id="UP000249898">
    <property type="component" value="Chromosome"/>
</dbReference>
<evidence type="ECO:0000313" key="1">
    <source>
        <dbReference type="EMBL" id="AWX98546.1"/>
    </source>
</evidence>